<proteinExistence type="predicted"/>
<dbReference type="PANTHER" id="PTHR34070:SF1">
    <property type="entry name" value="DNA ALKYLATION REPAIR PROTEIN"/>
    <property type="match status" value="1"/>
</dbReference>
<dbReference type="InterPro" id="IPR016024">
    <property type="entry name" value="ARM-type_fold"/>
</dbReference>
<dbReference type="Gene3D" id="1.25.10.90">
    <property type="match status" value="1"/>
</dbReference>
<protein>
    <submittedName>
        <fullName evidence="1">DNA alkylation repair protein</fullName>
    </submittedName>
</protein>
<reference evidence="2" key="1">
    <citation type="submission" date="2017-04" db="EMBL/GenBank/DDBJ databases">
        <title>Finegoldia magna isolated from orthopedic joint implant-associated infections.</title>
        <authorList>
            <person name="Bjorklund S."/>
            <person name="Bruggemann H."/>
            <person name="Jensen A."/>
            <person name="Hellmark B."/>
            <person name="Soderquist B."/>
        </authorList>
    </citation>
    <scope>NUCLEOTIDE SEQUENCE [LARGE SCALE GENOMIC DNA]</scope>
    <source>
        <strain evidence="2">CCUG 54800</strain>
    </source>
</reference>
<dbReference type="Pfam" id="PF08713">
    <property type="entry name" value="DNA_alkylation"/>
    <property type="match status" value="1"/>
</dbReference>
<evidence type="ECO:0000313" key="1">
    <source>
        <dbReference type="EMBL" id="OXZ26728.1"/>
    </source>
</evidence>
<dbReference type="SUPFAM" id="SSF48371">
    <property type="entry name" value="ARM repeat"/>
    <property type="match status" value="1"/>
</dbReference>
<sequence length="225" mass="26984">MKIINELKSLQDFKYRDFQAKLIPNIDKSTIIGVRMPDLRKLAKKIDEKQVQIFMEDLPHTYYEENMLHSILISNMKNYDDCVDHLERFLPFVDNWAVCDCISPKIFTKNTDKLIEKIKLWAQSSHTYTIRVAICLLMKYFLDDEFKVEYLKIATDIRSEEYYVNMMIAWFFATALAKQWDDVIFVLEDNLLESWTHNKTIQKARESFRITQGQKQYLKSLKKRR</sequence>
<dbReference type="EMBL" id="NDYC01000036">
    <property type="protein sequence ID" value="OXZ26728.1"/>
    <property type="molecule type" value="Genomic_DNA"/>
</dbReference>
<evidence type="ECO:0000313" key="2">
    <source>
        <dbReference type="Proteomes" id="UP000215413"/>
    </source>
</evidence>
<dbReference type="Proteomes" id="UP000215413">
    <property type="component" value="Unassembled WGS sequence"/>
</dbReference>
<gene>
    <name evidence="1" type="ORF">B9N49_07540</name>
</gene>
<organism evidence="1 2">
    <name type="scientific">Finegoldia magna</name>
    <name type="common">Peptostreptococcus magnus</name>
    <dbReference type="NCBI Taxonomy" id="1260"/>
    <lineage>
        <taxon>Bacteria</taxon>
        <taxon>Bacillati</taxon>
        <taxon>Bacillota</taxon>
        <taxon>Tissierellia</taxon>
        <taxon>Tissierellales</taxon>
        <taxon>Peptoniphilaceae</taxon>
        <taxon>Finegoldia</taxon>
    </lineage>
</organism>
<dbReference type="InterPro" id="IPR014825">
    <property type="entry name" value="DNA_alkylation"/>
</dbReference>
<name>A0A233V2W1_FINMA</name>
<accession>A0A233V2W1</accession>
<dbReference type="RefSeq" id="WP_094206194.1">
    <property type="nucleotide sequence ID" value="NZ_NDYC01000036.1"/>
</dbReference>
<dbReference type="AlphaFoldDB" id="A0A233V2W1"/>
<comment type="caution">
    <text evidence="1">The sequence shown here is derived from an EMBL/GenBank/DDBJ whole genome shotgun (WGS) entry which is preliminary data.</text>
</comment>
<dbReference type="PANTHER" id="PTHR34070">
    <property type="entry name" value="ARMADILLO-TYPE FOLD"/>
    <property type="match status" value="1"/>
</dbReference>
<dbReference type="CDD" id="cd06561">
    <property type="entry name" value="AlkD_like"/>
    <property type="match status" value="1"/>
</dbReference>